<feature type="domain" description="N-acetyltransferase" evidence="1">
    <location>
        <begin position="1"/>
        <end position="149"/>
    </location>
</feature>
<dbReference type="PROSITE" id="PS51186">
    <property type="entry name" value="GNAT"/>
    <property type="match status" value="1"/>
</dbReference>
<dbReference type="InterPro" id="IPR000182">
    <property type="entry name" value="GNAT_dom"/>
</dbReference>
<evidence type="ECO:0000259" key="1">
    <source>
        <dbReference type="PROSITE" id="PS51186"/>
    </source>
</evidence>
<proteinExistence type="predicted"/>
<dbReference type="Gene3D" id="3.40.630.30">
    <property type="match status" value="1"/>
</dbReference>
<accession>A0ABT3CG76</accession>
<evidence type="ECO:0000313" key="3">
    <source>
        <dbReference type="Proteomes" id="UP001526201"/>
    </source>
</evidence>
<dbReference type="CDD" id="cd04301">
    <property type="entry name" value="NAT_SF"/>
    <property type="match status" value="1"/>
</dbReference>
<dbReference type="Pfam" id="PF00583">
    <property type="entry name" value="Acetyltransf_1"/>
    <property type="match status" value="1"/>
</dbReference>
<evidence type="ECO:0000313" key="2">
    <source>
        <dbReference type="EMBL" id="MCV7228387.1"/>
    </source>
</evidence>
<keyword evidence="3" id="KW-1185">Reference proteome</keyword>
<organism evidence="2 3">
    <name type="scientific">Mycolicibacterium komossense</name>
    <dbReference type="NCBI Taxonomy" id="1779"/>
    <lineage>
        <taxon>Bacteria</taxon>
        <taxon>Bacillati</taxon>
        <taxon>Actinomycetota</taxon>
        <taxon>Actinomycetes</taxon>
        <taxon>Mycobacteriales</taxon>
        <taxon>Mycobacteriaceae</taxon>
        <taxon>Mycolicibacterium</taxon>
    </lineage>
</organism>
<sequence length="149" mass="17224">MYRTSIEQDYPDVVAALSLWWDNPEAQTRRSQRVALVPRLFFQHFTDTTLIVRHEDRLVAFLIGFLSQSRPDEAYIHFVGVEPRHQGRGIGADLYERFFAVIRENRRRKVLAITTGSQAFHRRLGFTVSDSIGNYDGQGGVHVTFSREL</sequence>
<gene>
    <name evidence="2" type="ORF">H7J73_20445</name>
</gene>
<dbReference type="SUPFAM" id="SSF55729">
    <property type="entry name" value="Acyl-CoA N-acyltransferases (Nat)"/>
    <property type="match status" value="1"/>
</dbReference>
<name>A0ABT3CG76_9MYCO</name>
<dbReference type="EMBL" id="JACKTY010000033">
    <property type="protein sequence ID" value="MCV7228387.1"/>
    <property type="molecule type" value="Genomic_DNA"/>
</dbReference>
<reference evidence="2 3" key="1">
    <citation type="journal article" date="2022" name="BMC Genomics">
        <title>Comparative genome analysis of mycobacteria focusing on tRNA and non-coding RNA.</title>
        <authorList>
            <person name="Behra P.R.K."/>
            <person name="Pettersson B.M.F."/>
            <person name="Ramesh M."/>
            <person name="Das S."/>
            <person name="Dasgupta S."/>
            <person name="Kirsebom L.A."/>
        </authorList>
    </citation>
    <scope>NUCLEOTIDE SEQUENCE [LARGE SCALE GENOMIC DNA]</scope>
    <source>
        <strain evidence="2 3">DSM 44078</strain>
    </source>
</reference>
<protein>
    <submittedName>
        <fullName evidence="2">GNAT family N-acetyltransferase</fullName>
    </submittedName>
</protein>
<dbReference type="InterPro" id="IPR017255">
    <property type="entry name" value="AcTrfase_GNAT_prd"/>
</dbReference>
<dbReference type="Proteomes" id="UP001526201">
    <property type="component" value="Unassembled WGS sequence"/>
</dbReference>
<dbReference type="PIRSF" id="PIRSF037663">
    <property type="entry name" value="Acetyltransf_GNAT_prd"/>
    <property type="match status" value="1"/>
</dbReference>
<comment type="caution">
    <text evidence="2">The sequence shown here is derived from an EMBL/GenBank/DDBJ whole genome shotgun (WGS) entry which is preliminary data.</text>
</comment>
<dbReference type="InterPro" id="IPR016181">
    <property type="entry name" value="Acyl_CoA_acyltransferase"/>
</dbReference>